<dbReference type="GO" id="GO:0009060">
    <property type="term" value="P:aerobic respiration"/>
    <property type="evidence" value="ECO:0007669"/>
    <property type="project" value="TreeGrafter"/>
</dbReference>
<evidence type="ECO:0000256" key="1">
    <source>
        <dbReference type="ARBA" id="ARBA00003257"/>
    </source>
</evidence>
<keyword evidence="9 13" id="KW-0830">Ubiquinone</keyword>
<evidence type="ECO:0000256" key="2">
    <source>
        <dbReference type="ARBA" id="ARBA00004448"/>
    </source>
</evidence>
<dbReference type="EMBL" id="OL678013">
    <property type="protein sequence ID" value="UZZ43921.1"/>
    <property type="molecule type" value="Genomic_DNA"/>
</dbReference>
<feature type="transmembrane region" description="Helical" evidence="14">
    <location>
        <begin position="280"/>
        <end position="302"/>
    </location>
</feature>
<evidence type="ECO:0000256" key="6">
    <source>
        <dbReference type="ARBA" id="ARBA00022692"/>
    </source>
</evidence>
<keyword evidence="11 14" id="KW-0472">Membrane</keyword>
<feature type="transmembrane region" description="Helical" evidence="14">
    <location>
        <begin position="102"/>
        <end position="121"/>
    </location>
</feature>
<dbReference type="Pfam" id="PF00146">
    <property type="entry name" value="NADHdh"/>
    <property type="match status" value="1"/>
</dbReference>
<geneLocation type="mitochondrion" evidence="15"/>
<evidence type="ECO:0000313" key="15">
    <source>
        <dbReference type="EMBL" id="UZZ43921.1"/>
    </source>
</evidence>
<dbReference type="PANTHER" id="PTHR11432">
    <property type="entry name" value="NADH DEHYDROGENASE SUBUNIT 1"/>
    <property type="match status" value="1"/>
</dbReference>
<dbReference type="PROSITE" id="PS00668">
    <property type="entry name" value="COMPLEX1_ND1_2"/>
    <property type="match status" value="1"/>
</dbReference>
<proteinExistence type="inferred from homology"/>
<evidence type="ECO:0000256" key="8">
    <source>
        <dbReference type="ARBA" id="ARBA00022989"/>
    </source>
</evidence>
<dbReference type="PANTHER" id="PTHR11432:SF3">
    <property type="entry name" value="NADH-UBIQUINONE OXIDOREDUCTASE CHAIN 1"/>
    <property type="match status" value="1"/>
</dbReference>
<protein>
    <recommendedName>
        <fullName evidence="4 13">NADH-ubiquinone oxidoreductase chain 1</fullName>
        <ecNumber evidence="13">7.1.1.2</ecNumber>
    </recommendedName>
</protein>
<keyword evidence="8 14" id="KW-1133">Transmembrane helix</keyword>
<feature type="transmembrane region" description="Helical" evidence="14">
    <location>
        <begin position="221"/>
        <end position="244"/>
    </location>
</feature>
<keyword evidence="5" id="KW-0813">Transport</keyword>
<evidence type="ECO:0000256" key="12">
    <source>
        <dbReference type="RuleBase" id="RU000471"/>
    </source>
</evidence>
<keyword evidence="7" id="KW-0999">Mitochondrion inner membrane</keyword>
<feature type="transmembrane region" description="Helical" evidence="14">
    <location>
        <begin position="174"/>
        <end position="193"/>
    </location>
</feature>
<dbReference type="InterPro" id="IPR001694">
    <property type="entry name" value="NADH_UbQ_OxRdtase_su1/FPO"/>
</dbReference>
<dbReference type="EC" id="7.1.1.2" evidence="13"/>
<evidence type="ECO:0000256" key="3">
    <source>
        <dbReference type="ARBA" id="ARBA00010535"/>
    </source>
</evidence>
<dbReference type="PROSITE" id="PS00667">
    <property type="entry name" value="COMPLEX1_ND1_1"/>
    <property type="match status" value="1"/>
</dbReference>
<dbReference type="HAMAP" id="MF_01350">
    <property type="entry name" value="NDH1_NuoH"/>
    <property type="match status" value="1"/>
</dbReference>
<gene>
    <name evidence="15" type="primary">ND1</name>
</gene>
<reference evidence="15" key="2">
    <citation type="journal article" date="2022" name="Syst. Entomol.">
        <title>Massive gene rearrangements of mitochondrial genomes and implications for the phylogeny of Trichoptera (Insecta).</title>
        <authorList>
            <person name="Ge X."/>
            <person name="Peng L."/>
            <person name="Vogler A.P."/>
            <person name="Morse J.C."/>
            <person name="Yang L."/>
            <person name="Sun C."/>
            <person name="Wang B."/>
        </authorList>
    </citation>
    <scope>NUCLEOTIDE SEQUENCE</scope>
</reference>
<dbReference type="GO" id="GO:0003954">
    <property type="term" value="F:NADH dehydrogenase activity"/>
    <property type="evidence" value="ECO:0007669"/>
    <property type="project" value="TreeGrafter"/>
</dbReference>
<evidence type="ECO:0000256" key="9">
    <source>
        <dbReference type="ARBA" id="ARBA00023075"/>
    </source>
</evidence>
<feature type="transmembrane region" description="Helical" evidence="14">
    <location>
        <begin position="250"/>
        <end position="268"/>
    </location>
</feature>
<evidence type="ECO:0000256" key="10">
    <source>
        <dbReference type="ARBA" id="ARBA00023128"/>
    </source>
</evidence>
<evidence type="ECO:0000256" key="7">
    <source>
        <dbReference type="ARBA" id="ARBA00022792"/>
    </source>
</evidence>
<feature type="transmembrane region" description="Helical" evidence="14">
    <location>
        <begin position="6"/>
        <end position="25"/>
    </location>
</feature>
<evidence type="ECO:0000256" key="4">
    <source>
        <dbReference type="ARBA" id="ARBA00021009"/>
    </source>
</evidence>
<organism evidence="15">
    <name type="scientific">Ecnomus sp. XG-2021</name>
    <dbReference type="NCBI Taxonomy" id="2996734"/>
    <lineage>
        <taxon>Eukaryota</taxon>
        <taxon>Metazoa</taxon>
        <taxon>Ecdysozoa</taxon>
        <taxon>Arthropoda</taxon>
        <taxon>Hexapoda</taxon>
        <taxon>Insecta</taxon>
        <taxon>Pterygota</taxon>
        <taxon>Neoptera</taxon>
        <taxon>Endopterygota</taxon>
        <taxon>Trichoptera</taxon>
        <taxon>Annulipalpia</taxon>
        <taxon>Psychomyioidea</taxon>
        <taxon>Ecnomidae</taxon>
        <taxon>Ecnomus</taxon>
    </lineage>
</organism>
<evidence type="ECO:0000256" key="14">
    <source>
        <dbReference type="SAM" id="Phobius"/>
    </source>
</evidence>
<evidence type="ECO:0000256" key="13">
    <source>
        <dbReference type="RuleBase" id="RU000473"/>
    </source>
</evidence>
<name>A0A9E8LNU7_9NEOP</name>
<sequence>MLNNLIIYLIEVIMVLISVAFFTLMERKLLAYINLRKGPNKVGLIGMFQPFGDAIKLLKKEYLLMYSMNMWIYMFCPFIMLVLSFFFWVIYPMVDGFFEFNYGLLMLMLLLSINVYSIMLMGWSSNSIYSMLGMFRSVIQSISYEVSMMFLFLVIFILMMSLNFIDLMYYQDKMMFFFFLFPLCLMVMVSMLAELNRSPFDFVEGESELVSGFNIEYGSGFFTLIFLSEYCMMIFMSFLISIFFFGMNQWGFIFSLKILFIMFLLLWVRGIMPRYRYDKLMMLTWKIYLLVSLSYLMLIFSVKCLICNNLNMFMK</sequence>
<keyword evidence="12" id="KW-0520">NAD</keyword>
<keyword evidence="10 13" id="KW-0496">Mitochondrion</keyword>
<evidence type="ECO:0000256" key="11">
    <source>
        <dbReference type="ARBA" id="ARBA00023136"/>
    </source>
</evidence>
<dbReference type="InterPro" id="IPR018086">
    <property type="entry name" value="NADH_UbQ_OxRdtase_su1_CS"/>
</dbReference>
<reference evidence="15" key="1">
    <citation type="submission" date="2021-11" db="EMBL/GenBank/DDBJ databases">
        <authorList>
            <person name="Ge X.-Y."/>
            <person name="Peng L."/>
            <person name="Sun C.-H."/>
            <person name="Wang B.-X."/>
        </authorList>
    </citation>
    <scope>NUCLEOTIDE SEQUENCE</scope>
</reference>
<comment type="subcellular location">
    <subcellularLocation>
        <location evidence="2 12">Mitochondrion inner membrane</location>
        <topology evidence="2 12">Multi-pass membrane protein</topology>
    </subcellularLocation>
</comment>
<dbReference type="AlphaFoldDB" id="A0A9E8LNU7"/>
<comment type="function">
    <text evidence="1">Core subunit of the mitochondrial membrane respiratory chain NADH dehydrogenase (Complex I) that is believed to belong to the minimal assembly required for catalysis. Complex I functions in the transfer of electrons from NADH to the respiratory chain. The immediate electron acceptor for the enzyme is believed to be ubiquinone.</text>
</comment>
<comment type="similarity">
    <text evidence="3 12">Belongs to the complex I subunit 1 family.</text>
</comment>
<feature type="transmembrane region" description="Helical" evidence="14">
    <location>
        <begin position="70"/>
        <end position="90"/>
    </location>
</feature>
<dbReference type="GO" id="GO:0005743">
    <property type="term" value="C:mitochondrial inner membrane"/>
    <property type="evidence" value="ECO:0007669"/>
    <property type="project" value="UniProtKB-SubCell"/>
</dbReference>
<accession>A0A9E8LNU7</accession>
<feature type="transmembrane region" description="Helical" evidence="14">
    <location>
        <begin position="142"/>
        <end position="162"/>
    </location>
</feature>
<keyword evidence="6 12" id="KW-0812">Transmembrane</keyword>
<evidence type="ECO:0000256" key="5">
    <source>
        <dbReference type="ARBA" id="ARBA00022448"/>
    </source>
</evidence>
<comment type="catalytic activity">
    <reaction evidence="13">
        <text>a ubiquinone + NADH + 5 H(+)(in) = a ubiquinol + NAD(+) + 4 H(+)(out)</text>
        <dbReference type="Rhea" id="RHEA:29091"/>
        <dbReference type="Rhea" id="RHEA-COMP:9565"/>
        <dbReference type="Rhea" id="RHEA-COMP:9566"/>
        <dbReference type="ChEBI" id="CHEBI:15378"/>
        <dbReference type="ChEBI" id="CHEBI:16389"/>
        <dbReference type="ChEBI" id="CHEBI:17976"/>
        <dbReference type="ChEBI" id="CHEBI:57540"/>
        <dbReference type="ChEBI" id="CHEBI:57945"/>
        <dbReference type="EC" id="7.1.1.2"/>
    </reaction>
</comment>
<dbReference type="GO" id="GO:0008137">
    <property type="term" value="F:NADH dehydrogenase (ubiquinone) activity"/>
    <property type="evidence" value="ECO:0007669"/>
    <property type="project" value="UniProtKB-EC"/>
</dbReference>